<keyword evidence="2" id="KW-1185">Reference proteome</keyword>
<dbReference type="EMBL" id="JBHTJH010000004">
    <property type="protein sequence ID" value="MFD0862010.1"/>
    <property type="molecule type" value="Genomic_DNA"/>
</dbReference>
<evidence type="ECO:0000313" key="1">
    <source>
        <dbReference type="EMBL" id="MFD0862010.1"/>
    </source>
</evidence>
<dbReference type="GO" id="GO:0008168">
    <property type="term" value="F:methyltransferase activity"/>
    <property type="evidence" value="ECO:0007669"/>
    <property type="project" value="UniProtKB-KW"/>
</dbReference>
<dbReference type="InterPro" id="IPR029063">
    <property type="entry name" value="SAM-dependent_MTases_sf"/>
</dbReference>
<dbReference type="CDD" id="cd02440">
    <property type="entry name" value="AdoMet_MTases"/>
    <property type="match status" value="1"/>
</dbReference>
<reference evidence="2" key="1">
    <citation type="journal article" date="2019" name="Int. J. Syst. Evol. Microbiol.">
        <title>The Global Catalogue of Microorganisms (GCM) 10K type strain sequencing project: providing services to taxonomists for standard genome sequencing and annotation.</title>
        <authorList>
            <consortium name="The Broad Institute Genomics Platform"/>
            <consortium name="The Broad Institute Genome Sequencing Center for Infectious Disease"/>
            <person name="Wu L."/>
            <person name="Ma J."/>
        </authorList>
    </citation>
    <scope>NUCLEOTIDE SEQUENCE [LARGE SCALE GENOMIC DNA]</scope>
    <source>
        <strain evidence="2">CCUG 62952</strain>
    </source>
</reference>
<evidence type="ECO:0000313" key="2">
    <source>
        <dbReference type="Proteomes" id="UP001596978"/>
    </source>
</evidence>
<gene>
    <name evidence="1" type="ORF">ACFQ1M_07310</name>
</gene>
<name>A0ABW3CW83_9FLAO</name>
<dbReference type="GO" id="GO:0032259">
    <property type="term" value="P:methylation"/>
    <property type="evidence" value="ECO:0007669"/>
    <property type="project" value="UniProtKB-KW"/>
</dbReference>
<dbReference type="Pfam" id="PF01209">
    <property type="entry name" value="Ubie_methyltran"/>
    <property type="match status" value="1"/>
</dbReference>
<organism evidence="1 2">
    <name type="scientific">Sungkyunkwania multivorans</name>
    <dbReference type="NCBI Taxonomy" id="1173618"/>
    <lineage>
        <taxon>Bacteria</taxon>
        <taxon>Pseudomonadati</taxon>
        <taxon>Bacteroidota</taxon>
        <taxon>Flavobacteriia</taxon>
        <taxon>Flavobacteriales</taxon>
        <taxon>Flavobacteriaceae</taxon>
        <taxon>Sungkyunkwania</taxon>
    </lineage>
</organism>
<accession>A0ABW3CW83</accession>
<keyword evidence="1" id="KW-0489">Methyltransferase</keyword>
<dbReference type="Gene3D" id="3.40.50.150">
    <property type="entry name" value="Vaccinia Virus protein VP39"/>
    <property type="match status" value="1"/>
</dbReference>
<dbReference type="Proteomes" id="UP001596978">
    <property type="component" value="Unassembled WGS sequence"/>
</dbReference>
<comment type="caution">
    <text evidence="1">The sequence shown here is derived from an EMBL/GenBank/DDBJ whole genome shotgun (WGS) entry which is preliminary data.</text>
</comment>
<dbReference type="PANTHER" id="PTHR43861">
    <property type="entry name" value="TRANS-ACONITATE 2-METHYLTRANSFERASE-RELATED"/>
    <property type="match status" value="1"/>
</dbReference>
<protein>
    <submittedName>
        <fullName evidence="1">Class I SAM-dependent methyltransferase</fullName>
        <ecNumber evidence="1">2.1.1.-</ecNumber>
    </submittedName>
</protein>
<dbReference type="PROSITE" id="PS51257">
    <property type="entry name" value="PROKAR_LIPOPROTEIN"/>
    <property type="match status" value="1"/>
</dbReference>
<dbReference type="SUPFAM" id="SSF53335">
    <property type="entry name" value="S-adenosyl-L-methionine-dependent methyltransferases"/>
    <property type="match status" value="1"/>
</dbReference>
<proteinExistence type="predicted"/>
<keyword evidence="1" id="KW-0808">Transferase</keyword>
<dbReference type="RefSeq" id="WP_386406105.1">
    <property type="nucleotide sequence ID" value="NZ_JBHTJH010000004.1"/>
</dbReference>
<sequence length="221" mass="25280">MKANPTLLSAFLVLLIQSCGYGQYVEDDWTDRDTWMDVENLFEAVGLKPGNQVADIGCHEGYLTIHLAKKVGTTGKVFAVDVRADRLKTLENYLKHHQYSNIRTILGDYDNPKLPRTTLDAVFIVDTYHEMKDYMTILSHVKRSLRPGGRILILEKLKDRIKGKSRAEQTAAHSLAMHYVKQELHEVGFTILKEVDDFGEWENDPTKIMWFLVAVKNPTTD</sequence>
<dbReference type="EC" id="2.1.1.-" evidence="1"/>